<evidence type="ECO:0000313" key="2">
    <source>
        <dbReference type="EMBL" id="CAA9537257.1"/>
    </source>
</evidence>
<dbReference type="EMBL" id="CADCWE010000091">
    <property type="protein sequence ID" value="CAA9537257.1"/>
    <property type="molecule type" value="Genomic_DNA"/>
</dbReference>
<accession>A0A6J4U077</accession>
<dbReference type="AlphaFoldDB" id="A0A6J4U077"/>
<feature type="region of interest" description="Disordered" evidence="1">
    <location>
        <begin position="1"/>
        <end position="28"/>
    </location>
</feature>
<protein>
    <submittedName>
        <fullName evidence="2">Uncharacterized protein</fullName>
    </submittedName>
</protein>
<organism evidence="2">
    <name type="scientific">uncultured Thermomicrobiales bacterium</name>
    <dbReference type="NCBI Taxonomy" id="1645740"/>
    <lineage>
        <taxon>Bacteria</taxon>
        <taxon>Pseudomonadati</taxon>
        <taxon>Thermomicrobiota</taxon>
        <taxon>Thermomicrobia</taxon>
        <taxon>Thermomicrobiales</taxon>
        <taxon>environmental samples</taxon>
    </lineage>
</organism>
<evidence type="ECO:0000256" key="1">
    <source>
        <dbReference type="SAM" id="MobiDB-lite"/>
    </source>
</evidence>
<sequence length="52" mass="5707">MGRPIPIDHDPLDGAVPDDEAEAQDRARADRGWGIGKYRPRRIGVLPSAADR</sequence>
<proteinExistence type="predicted"/>
<feature type="compositionally biased region" description="Basic and acidic residues" evidence="1">
    <location>
        <begin position="1"/>
        <end position="12"/>
    </location>
</feature>
<reference evidence="2" key="1">
    <citation type="submission" date="2020-02" db="EMBL/GenBank/DDBJ databases">
        <authorList>
            <person name="Meier V. D."/>
        </authorList>
    </citation>
    <scope>NUCLEOTIDE SEQUENCE</scope>
    <source>
        <strain evidence="2">AVDCRST_MAG73</strain>
    </source>
</reference>
<gene>
    <name evidence="2" type="ORF">AVDCRST_MAG73-1455</name>
</gene>
<name>A0A6J4U077_9BACT</name>